<organism evidence="2 3">
    <name type="scientific">Acanthamoeba castellanii (strain ATCC 30010 / Neff)</name>
    <dbReference type="NCBI Taxonomy" id="1257118"/>
    <lineage>
        <taxon>Eukaryota</taxon>
        <taxon>Amoebozoa</taxon>
        <taxon>Discosea</taxon>
        <taxon>Longamoebia</taxon>
        <taxon>Centramoebida</taxon>
        <taxon>Acanthamoebidae</taxon>
        <taxon>Acanthamoeba</taxon>
    </lineage>
</organism>
<dbReference type="KEGG" id="acan:ACA1_191710"/>
<reference evidence="2 3" key="1">
    <citation type="journal article" date="2013" name="Genome Biol.">
        <title>Genome of Acanthamoeba castellanii highlights extensive lateral gene transfer and early evolution of tyrosine kinase signaling.</title>
        <authorList>
            <person name="Clarke M."/>
            <person name="Lohan A.J."/>
            <person name="Liu B."/>
            <person name="Lagkouvardos I."/>
            <person name="Roy S."/>
            <person name="Zafar N."/>
            <person name="Bertelli C."/>
            <person name="Schilde C."/>
            <person name="Kianianmomeni A."/>
            <person name="Burglin T.R."/>
            <person name="Frech C."/>
            <person name="Turcotte B."/>
            <person name="Kopec K.O."/>
            <person name="Synnott J.M."/>
            <person name="Choo C."/>
            <person name="Paponov I."/>
            <person name="Finkler A."/>
            <person name="Soon Heng Tan C."/>
            <person name="Hutchins A.P."/>
            <person name="Weinmeier T."/>
            <person name="Rattei T."/>
            <person name="Chu J.S."/>
            <person name="Gimenez G."/>
            <person name="Irimia M."/>
            <person name="Rigden D.J."/>
            <person name="Fitzpatrick D.A."/>
            <person name="Lorenzo-Morales J."/>
            <person name="Bateman A."/>
            <person name="Chiu C.H."/>
            <person name="Tang P."/>
            <person name="Hegemann P."/>
            <person name="Fromm H."/>
            <person name="Raoult D."/>
            <person name="Greub G."/>
            <person name="Miranda-Saavedra D."/>
            <person name="Chen N."/>
            <person name="Nash P."/>
            <person name="Ginger M.L."/>
            <person name="Horn M."/>
            <person name="Schaap P."/>
            <person name="Caler L."/>
            <person name="Loftus B."/>
        </authorList>
    </citation>
    <scope>NUCLEOTIDE SEQUENCE [LARGE SCALE GENOMIC DNA]</scope>
    <source>
        <strain evidence="2 3">Neff</strain>
    </source>
</reference>
<dbReference type="InterPro" id="IPR011990">
    <property type="entry name" value="TPR-like_helical_dom_sf"/>
</dbReference>
<gene>
    <name evidence="2" type="ORF">ACA1_191710</name>
</gene>
<dbReference type="Proteomes" id="UP000011083">
    <property type="component" value="Unassembled WGS sequence"/>
</dbReference>
<proteinExistence type="predicted"/>
<name>L8GP91_ACACF</name>
<dbReference type="AlphaFoldDB" id="L8GP91"/>
<feature type="region of interest" description="Disordered" evidence="1">
    <location>
        <begin position="1"/>
        <end position="20"/>
    </location>
</feature>
<protein>
    <submittedName>
        <fullName evidence="2">Uncharacterized protein</fullName>
    </submittedName>
</protein>
<sequence>MNSGGLLSRKRVRGEQPAAGPWPAEAWLGGLAELTLLASDFDQHVWPWLLTHPAATRSDSLRLALACGEEDDEARANPLLLNVFAVLALAAQFRGEPKRAEEYYQRARAHLGALFDVHAIEVAEGLRALGHYSLALADFARYSYYYSLALSICRSLRAYSSESSLILTSPPLTWWRRFGGLGGADVFVRTLYGGLMDPSIPQSEKLVLMQELTAKVDLREYRMEEDRLALATEKYRHIVTSPEEGGHTSARHPPHHLPALLRGMASASSSCPARVVAQRVCLRVVDWGGLTCLLFFLFLSS</sequence>
<evidence type="ECO:0000313" key="2">
    <source>
        <dbReference type="EMBL" id="ELR14463.1"/>
    </source>
</evidence>
<dbReference type="RefSeq" id="XP_004336476.1">
    <property type="nucleotide sequence ID" value="XM_004336428.1"/>
</dbReference>
<evidence type="ECO:0000313" key="3">
    <source>
        <dbReference type="Proteomes" id="UP000011083"/>
    </source>
</evidence>
<dbReference type="GeneID" id="14915095"/>
<dbReference type="Gene3D" id="1.25.40.10">
    <property type="entry name" value="Tetratricopeptide repeat domain"/>
    <property type="match status" value="1"/>
</dbReference>
<accession>L8GP91</accession>
<evidence type="ECO:0000256" key="1">
    <source>
        <dbReference type="SAM" id="MobiDB-lite"/>
    </source>
</evidence>
<dbReference type="EMBL" id="KB008052">
    <property type="protein sequence ID" value="ELR14463.1"/>
    <property type="molecule type" value="Genomic_DNA"/>
</dbReference>
<dbReference type="VEuPathDB" id="AmoebaDB:ACA1_191710"/>
<keyword evidence="3" id="KW-1185">Reference proteome</keyword>
<dbReference type="CDD" id="cd12148">
    <property type="entry name" value="fungal_TF_MHR"/>
    <property type="match status" value="1"/>
</dbReference>